<keyword evidence="7" id="KW-1185">Reference proteome</keyword>
<evidence type="ECO:0000256" key="1">
    <source>
        <dbReference type="ARBA" id="ARBA00004123"/>
    </source>
</evidence>
<keyword evidence="4" id="KW-0812">Transmembrane</keyword>
<dbReference type="SUPFAM" id="SSF50891">
    <property type="entry name" value="Cyclophilin-like"/>
    <property type="match status" value="1"/>
</dbReference>
<dbReference type="PRINTS" id="PR00153">
    <property type="entry name" value="CSAPPISMRASE"/>
</dbReference>
<gene>
    <name evidence="6" type="ORF">SCF082_LOCUS11955</name>
</gene>
<feature type="domain" description="PPIase cyclophilin-type" evidence="5">
    <location>
        <begin position="89"/>
        <end position="208"/>
    </location>
</feature>
<keyword evidence="4" id="KW-1133">Transmembrane helix</keyword>
<comment type="caution">
    <text evidence="6">The sequence shown here is derived from an EMBL/GenBank/DDBJ whole genome shotgun (WGS) entry which is preliminary data.</text>
</comment>
<name>A0ABP0JGF4_9DINO</name>
<dbReference type="InterPro" id="IPR002130">
    <property type="entry name" value="Cyclophilin-type_PPIase_dom"/>
</dbReference>
<sequence length="322" mass="34941">MAEPRRRRRSSRVGGGLGGGVTRLRRKAKLEVVRRRRVACALAVAVAVPGGVVVGVVEGVDAGVRGEGADGEEFFVNLEVKHFATGSKGSVLLKVVPEWSPLGARQFKKLVEAEFYDQACFFRVIKGFMAQVGIPADPSSSARWKSPIKDDPRTQASNKRGYVSFATAGRNTRTFQFFVNFGDNSNLDAQGFTPFAVVEQGMDVVDKLYVTGEGAPRGRGPSQGKIQQHGNEYLKKNFPDLSCIEHARLVHMPTAEVRTHLKTLPTIESGGDGGDLLVLTDESDPYVGNMSVFLFVVAVFAVVFGCFRSCKSGRLGNRDLEA</sequence>
<evidence type="ECO:0000256" key="4">
    <source>
        <dbReference type="SAM" id="Phobius"/>
    </source>
</evidence>
<dbReference type="GO" id="GO:0016853">
    <property type="term" value="F:isomerase activity"/>
    <property type="evidence" value="ECO:0007669"/>
    <property type="project" value="UniProtKB-KW"/>
</dbReference>
<dbReference type="Gene3D" id="2.40.100.10">
    <property type="entry name" value="Cyclophilin-like"/>
    <property type="match status" value="1"/>
</dbReference>
<dbReference type="Proteomes" id="UP001642464">
    <property type="component" value="Unassembled WGS sequence"/>
</dbReference>
<keyword evidence="4" id="KW-0472">Membrane</keyword>
<dbReference type="PANTHER" id="PTHR45625:SF6">
    <property type="entry name" value="SPLICEOSOME-ASSOCIATED PROTEIN CWC27 HOMOLOG"/>
    <property type="match status" value="1"/>
</dbReference>
<dbReference type="PROSITE" id="PS50072">
    <property type="entry name" value="CSA_PPIASE_2"/>
    <property type="match status" value="1"/>
</dbReference>
<feature type="transmembrane region" description="Helical" evidence="4">
    <location>
        <begin position="38"/>
        <end position="57"/>
    </location>
</feature>
<accession>A0ABP0JGF4</accession>
<evidence type="ECO:0000313" key="6">
    <source>
        <dbReference type="EMBL" id="CAK9013497.1"/>
    </source>
</evidence>
<evidence type="ECO:0000313" key="7">
    <source>
        <dbReference type="Proteomes" id="UP001642464"/>
    </source>
</evidence>
<keyword evidence="2" id="KW-0539">Nucleus</keyword>
<dbReference type="PANTHER" id="PTHR45625">
    <property type="entry name" value="PEPTIDYL-PROLYL CIS-TRANS ISOMERASE-RELATED"/>
    <property type="match status" value="1"/>
</dbReference>
<dbReference type="InterPro" id="IPR029000">
    <property type="entry name" value="Cyclophilin-like_dom_sf"/>
</dbReference>
<evidence type="ECO:0000256" key="3">
    <source>
        <dbReference type="SAM" id="MobiDB-lite"/>
    </source>
</evidence>
<organism evidence="6 7">
    <name type="scientific">Durusdinium trenchii</name>
    <dbReference type="NCBI Taxonomy" id="1381693"/>
    <lineage>
        <taxon>Eukaryota</taxon>
        <taxon>Sar</taxon>
        <taxon>Alveolata</taxon>
        <taxon>Dinophyceae</taxon>
        <taxon>Suessiales</taxon>
        <taxon>Symbiodiniaceae</taxon>
        <taxon>Durusdinium</taxon>
    </lineage>
</organism>
<proteinExistence type="predicted"/>
<feature type="region of interest" description="Disordered" evidence="3">
    <location>
        <begin position="1"/>
        <end position="20"/>
    </location>
</feature>
<reference evidence="6 7" key="1">
    <citation type="submission" date="2024-02" db="EMBL/GenBank/DDBJ databases">
        <authorList>
            <person name="Chen Y."/>
            <person name="Shah S."/>
            <person name="Dougan E. K."/>
            <person name="Thang M."/>
            <person name="Chan C."/>
        </authorList>
    </citation>
    <scope>NUCLEOTIDE SEQUENCE [LARGE SCALE GENOMIC DNA]</scope>
</reference>
<comment type="subcellular location">
    <subcellularLocation>
        <location evidence="1">Nucleus</location>
    </subcellularLocation>
</comment>
<feature type="region of interest" description="Disordered" evidence="3">
    <location>
        <begin position="136"/>
        <end position="156"/>
    </location>
</feature>
<evidence type="ECO:0000256" key="2">
    <source>
        <dbReference type="ARBA" id="ARBA00023242"/>
    </source>
</evidence>
<dbReference type="EMBL" id="CAXAMM010007181">
    <property type="protein sequence ID" value="CAK9013497.1"/>
    <property type="molecule type" value="Genomic_DNA"/>
</dbReference>
<dbReference type="InterPro" id="IPR044666">
    <property type="entry name" value="Cyclophilin_A-like"/>
</dbReference>
<protein>
    <submittedName>
        <fullName evidence="6">Peptidyl-prolyl cis-trans isomerase A (PPIase A) (Rotamase A)</fullName>
    </submittedName>
</protein>
<evidence type="ECO:0000259" key="5">
    <source>
        <dbReference type="PROSITE" id="PS50072"/>
    </source>
</evidence>
<feature type="compositionally biased region" description="Basic residues" evidence="3">
    <location>
        <begin position="1"/>
        <end position="11"/>
    </location>
</feature>
<feature type="transmembrane region" description="Helical" evidence="4">
    <location>
        <begin position="286"/>
        <end position="307"/>
    </location>
</feature>
<keyword evidence="6" id="KW-0413">Isomerase</keyword>
<dbReference type="Pfam" id="PF00160">
    <property type="entry name" value="Pro_isomerase"/>
    <property type="match status" value="1"/>
</dbReference>